<feature type="domain" description="Histidine kinase" evidence="8">
    <location>
        <begin position="274"/>
        <end position="511"/>
    </location>
</feature>
<dbReference type="Gene3D" id="1.10.287.130">
    <property type="match status" value="1"/>
</dbReference>
<dbReference type="InterPro" id="IPR036890">
    <property type="entry name" value="HATPase_C_sf"/>
</dbReference>
<feature type="coiled-coil region" evidence="7">
    <location>
        <begin position="224"/>
        <end position="265"/>
    </location>
</feature>
<evidence type="ECO:0000256" key="3">
    <source>
        <dbReference type="ARBA" id="ARBA00012438"/>
    </source>
</evidence>
<evidence type="ECO:0000313" key="10">
    <source>
        <dbReference type="EMBL" id="XBM00341.1"/>
    </source>
</evidence>
<keyword evidence="6 10" id="KW-0418">Kinase</keyword>
<protein>
    <recommendedName>
        <fullName evidence="3">histidine kinase</fullName>
        <ecNumber evidence="3">2.7.13.3</ecNumber>
    </recommendedName>
</protein>
<sequence>MRRIQTHLNLLFVLILTAALTVSGAISFYRTQQRLEAELADYQQRMQLRMETVVPGVLWNFDDIQLARILDAEMSYVGISAIEIYNGDTFLDGRKRNDEGQIVKISLPQLEKSPTQFSLNYSGAESTKTLGEVRYSTSRKLINQQLKEQVIEKIIEIIILDLLVVLALSGSLQRIVIRPLSLLRDRLNQIAERESSYQDIDLPRNPYQEIDEVSLGYNRIAHRLQDDVSNLSRTEAEMRQAKDDAETALNQLKEAQTNLVQSEKMASLGSLVAGIAHEINTPVGVILTSASVLHDESVKFHQMVETGQIKKSDVVNYSQTAEQSSTLILSNASRAADLIQSFKRVAVDQTSEVKRDFELHAYLNEIMTSLRPLIKHVAVNIEIDCHEEIKMDSFPGAFSQILTNLLNNALLHAFGHLDDGKTRDSNLITIAAHREQDWVILNFSDNGVGVPAAIVDKIFDPFFTTKRANGGSGLGLNIVFNLVTQTLGGTIRVYSQEGLGTRFEMRIPCKIQH</sequence>
<dbReference type="PROSITE" id="PS50885">
    <property type="entry name" value="HAMP"/>
    <property type="match status" value="1"/>
</dbReference>
<dbReference type="SMART" id="SM00387">
    <property type="entry name" value="HATPase_c"/>
    <property type="match status" value="1"/>
</dbReference>
<dbReference type="InterPro" id="IPR003660">
    <property type="entry name" value="HAMP_dom"/>
</dbReference>
<keyword evidence="7" id="KW-0175">Coiled coil</keyword>
<organism evidence="10">
    <name type="scientific">Chitinibacter mangrovi</name>
    <dbReference type="NCBI Taxonomy" id="3153927"/>
    <lineage>
        <taxon>Bacteria</taxon>
        <taxon>Pseudomonadati</taxon>
        <taxon>Pseudomonadota</taxon>
        <taxon>Betaproteobacteria</taxon>
        <taxon>Neisseriales</taxon>
        <taxon>Chitinibacteraceae</taxon>
        <taxon>Chitinibacter</taxon>
    </lineage>
</organism>
<comment type="catalytic activity">
    <reaction evidence="1">
        <text>ATP + protein L-histidine = ADP + protein N-phospho-L-histidine.</text>
        <dbReference type="EC" id="2.7.13.3"/>
    </reaction>
</comment>
<dbReference type="InterPro" id="IPR003661">
    <property type="entry name" value="HisK_dim/P_dom"/>
</dbReference>
<dbReference type="PROSITE" id="PS50109">
    <property type="entry name" value="HIS_KIN"/>
    <property type="match status" value="1"/>
</dbReference>
<dbReference type="SUPFAM" id="SSF47384">
    <property type="entry name" value="Homodimeric domain of signal transducing histidine kinase"/>
    <property type="match status" value="1"/>
</dbReference>
<evidence type="ECO:0000259" key="8">
    <source>
        <dbReference type="PROSITE" id="PS50109"/>
    </source>
</evidence>
<dbReference type="Pfam" id="PF02518">
    <property type="entry name" value="HATPase_c"/>
    <property type="match status" value="1"/>
</dbReference>
<accession>A0AAU7F9I2</accession>
<evidence type="ECO:0000259" key="9">
    <source>
        <dbReference type="PROSITE" id="PS50885"/>
    </source>
</evidence>
<reference evidence="10" key="1">
    <citation type="submission" date="2024-05" db="EMBL/GenBank/DDBJ databases">
        <authorList>
            <person name="Yang L."/>
            <person name="Pan L."/>
        </authorList>
    </citation>
    <scope>NUCLEOTIDE SEQUENCE</scope>
    <source>
        <strain evidence="10">FCG-7</strain>
    </source>
</reference>
<name>A0AAU7F9I2_9NEIS</name>
<keyword evidence="5" id="KW-0808">Transferase</keyword>
<dbReference type="InterPro" id="IPR005467">
    <property type="entry name" value="His_kinase_dom"/>
</dbReference>
<dbReference type="GO" id="GO:0000155">
    <property type="term" value="F:phosphorelay sensor kinase activity"/>
    <property type="evidence" value="ECO:0007669"/>
    <property type="project" value="InterPro"/>
</dbReference>
<proteinExistence type="predicted"/>
<dbReference type="SUPFAM" id="SSF55874">
    <property type="entry name" value="ATPase domain of HSP90 chaperone/DNA topoisomerase II/histidine kinase"/>
    <property type="match status" value="1"/>
</dbReference>
<comment type="subcellular location">
    <subcellularLocation>
        <location evidence="2">Membrane</location>
    </subcellularLocation>
</comment>
<dbReference type="InterPro" id="IPR003594">
    <property type="entry name" value="HATPase_dom"/>
</dbReference>
<evidence type="ECO:0000256" key="6">
    <source>
        <dbReference type="ARBA" id="ARBA00022777"/>
    </source>
</evidence>
<dbReference type="Gene3D" id="3.30.565.10">
    <property type="entry name" value="Histidine kinase-like ATPase, C-terminal domain"/>
    <property type="match status" value="1"/>
</dbReference>
<dbReference type="InterPro" id="IPR004358">
    <property type="entry name" value="Sig_transdc_His_kin-like_C"/>
</dbReference>
<evidence type="ECO:0000256" key="1">
    <source>
        <dbReference type="ARBA" id="ARBA00000085"/>
    </source>
</evidence>
<dbReference type="PANTHER" id="PTHR43065">
    <property type="entry name" value="SENSOR HISTIDINE KINASE"/>
    <property type="match status" value="1"/>
</dbReference>
<dbReference type="RefSeq" id="WP_348944697.1">
    <property type="nucleotide sequence ID" value="NZ_CP157355.1"/>
</dbReference>
<dbReference type="CDD" id="cd00082">
    <property type="entry name" value="HisKA"/>
    <property type="match status" value="1"/>
</dbReference>
<dbReference type="GO" id="GO:0016020">
    <property type="term" value="C:membrane"/>
    <property type="evidence" value="ECO:0007669"/>
    <property type="project" value="UniProtKB-SubCell"/>
</dbReference>
<dbReference type="InterPro" id="IPR036097">
    <property type="entry name" value="HisK_dim/P_sf"/>
</dbReference>
<evidence type="ECO:0000256" key="2">
    <source>
        <dbReference type="ARBA" id="ARBA00004370"/>
    </source>
</evidence>
<evidence type="ECO:0000256" key="7">
    <source>
        <dbReference type="SAM" id="Coils"/>
    </source>
</evidence>
<feature type="domain" description="HAMP" evidence="9">
    <location>
        <begin position="174"/>
        <end position="229"/>
    </location>
</feature>
<dbReference type="PANTHER" id="PTHR43065:SF47">
    <property type="match status" value="1"/>
</dbReference>
<evidence type="ECO:0000256" key="4">
    <source>
        <dbReference type="ARBA" id="ARBA00022553"/>
    </source>
</evidence>
<evidence type="ECO:0000256" key="5">
    <source>
        <dbReference type="ARBA" id="ARBA00022679"/>
    </source>
</evidence>
<keyword evidence="4" id="KW-0597">Phosphoprotein</keyword>
<dbReference type="KEGG" id="cmav:ABHF33_14975"/>
<gene>
    <name evidence="10" type="ORF">ABHF33_14975</name>
</gene>
<dbReference type="EMBL" id="CP157355">
    <property type="protein sequence ID" value="XBM00341.1"/>
    <property type="molecule type" value="Genomic_DNA"/>
</dbReference>
<dbReference type="EC" id="2.7.13.3" evidence="3"/>
<dbReference type="PRINTS" id="PR00344">
    <property type="entry name" value="BCTRLSENSOR"/>
</dbReference>
<dbReference type="AlphaFoldDB" id="A0AAU7F9I2"/>